<dbReference type="PROSITE" id="PS00067">
    <property type="entry name" value="3HCDH"/>
    <property type="match status" value="1"/>
</dbReference>
<dbReference type="Proteomes" id="UP000029721">
    <property type="component" value="Unassembled WGS sequence"/>
</dbReference>
<evidence type="ECO:0000256" key="9">
    <source>
        <dbReference type="ARBA" id="ARBA00023098"/>
    </source>
</evidence>
<dbReference type="GO" id="GO:0003857">
    <property type="term" value="F:(3S)-3-hydroxyacyl-CoA dehydrogenase (NAD+) activity"/>
    <property type="evidence" value="ECO:0007669"/>
    <property type="project" value="UniProtKB-EC"/>
</dbReference>
<organism evidence="17 18">
    <name type="scientific">Halomonas salina</name>
    <dbReference type="NCBI Taxonomy" id="42565"/>
    <lineage>
        <taxon>Bacteria</taxon>
        <taxon>Pseudomonadati</taxon>
        <taxon>Pseudomonadota</taxon>
        <taxon>Gammaproteobacteria</taxon>
        <taxon>Oceanospirillales</taxon>
        <taxon>Halomonadaceae</taxon>
        <taxon>Halomonas</taxon>
    </lineage>
</organism>
<comment type="catalytic activity">
    <reaction evidence="13">
        <text>a (3S)-3-hydroxyacyl-CoA + NAD(+) = a 3-oxoacyl-CoA + NADH + H(+)</text>
        <dbReference type="Rhea" id="RHEA:22432"/>
        <dbReference type="ChEBI" id="CHEBI:15378"/>
        <dbReference type="ChEBI" id="CHEBI:57318"/>
        <dbReference type="ChEBI" id="CHEBI:57540"/>
        <dbReference type="ChEBI" id="CHEBI:57945"/>
        <dbReference type="ChEBI" id="CHEBI:90726"/>
        <dbReference type="EC" id="1.1.1.35"/>
    </reaction>
</comment>
<dbReference type="NCBIfam" id="TIGR02437">
    <property type="entry name" value="FadB"/>
    <property type="match status" value="1"/>
</dbReference>
<keyword evidence="8" id="KW-0520">NAD</keyword>
<keyword evidence="11 17" id="KW-0456">Lyase</keyword>
<dbReference type="CDD" id="cd06558">
    <property type="entry name" value="crotonase-like"/>
    <property type="match status" value="1"/>
</dbReference>
<evidence type="ECO:0000256" key="14">
    <source>
        <dbReference type="RuleBase" id="RU003707"/>
    </source>
</evidence>
<keyword evidence="18" id="KW-1185">Reference proteome</keyword>
<dbReference type="InterPro" id="IPR018376">
    <property type="entry name" value="Enoyl-CoA_hyd/isom_CS"/>
</dbReference>
<dbReference type="Pfam" id="PF02737">
    <property type="entry name" value="3HCDH_N"/>
    <property type="match status" value="1"/>
</dbReference>
<dbReference type="InterPro" id="IPR050136">
    <property type="entry name" value="FA_oxidation_alpha_subunit"/>
</dbReference>
<evidence type="ECO:0000259" key="16">
    <source>
        <dbReference type="Pfam" id="PF02737"/>
    </source>
</evidence>
<evidence type="ECO:0000256" key="12">
    <source>
        <dbReference type="ARBA" id="ARBA00023268"/>
    </source>
</evidence>
<evidence type="ECO:0000256" key="13">
    <source>
        <dbReference type="ARBA" id="ARBA00049556"/>
    </source>
</evidence>
<dbReference type="InterPro" id="IPR001753">
    <property type="entry name" value="Enoyl-CoA_hydra/iso"/>
</dbReference>
<evidence type="ECO:0000256" key="8">
    <source>
        <dbReference type="ARBA" id="ARBA00023027"/>
    </source>
</evidence>
<name>A0ABR4WUK0_9GAMM</name>
<evidence type="ECO:0000256" key="6">
    <source>
        <dbReference type="ARBA" id="ARBA00022963"/>
    </source>
</evidence>
<keyword evidence="7 17" id="KW-0560">Oxidoreductase</keyword>
<dbReference type="InterPro" id="IPR006108">
    <property type="entry name" value="3HC_DH_C"/>
</dbReference>
<dbReference type="Pfam" id="PF00378">
    <property type="entry name" value="ECH_1"/>
    <property type="match status" value="1"/>
</dbReference>
<dbReference type="SUPFAM" id="SSF51735">
    <property type="entry name" value="NAD(P)-binding Rossmann-fold domains"/>
    <property type="match status" value="1"/>
</dbReference>
<evidence type="ECO:0000256" key="4">
    <source>
        <dbReference type="ARBA" id="ARBA00012076"/>
    </source>
</evidence>
<reference evidence="17 18" key="1">
    <citation type="submission" date="2014-06" db="EMBL/GenBank/DDBJ databases">
        <title>Draft genome sequence of an extremely salt tolerant bacteria Halomonas salina/CIFRI 1.</title>
        <authorList>
            <person name="Behera B.D."/>
            <person name="Meena D.K."/>
            <person name="Das P."/>
            <person name="Maharana J."/>
            <person name="Paria P."/>
            <person name="Sharma A.P."/>
            <person name="Shamsudheen K.V."/>
            <person name="Rijit J."/>
            <person name="Dixit V."/>
            <person name="Verma A."/>
            <person name="Scaria V."/>
            <person name="Sivasubbu S."/>
        </authorList>
    </citation>
    <scope>NUCLEOTIDE SEQUENCE [LARGE SCALE GENOMIC DNA]</scope>
    <source>
        <strain evidence="17 18">CIFRI 1</strain>
    </source>
</reference>
<keyword evidence="6" id="KW-0442">Lipid degradation</keyword>
<evidence type="ECO:0000256" key="5">
    <source>
        <dbReference type="ARBA" id="ARBA00022832"/>
    </source>
</evidence>
<feature type="domain" description="3-hydroxyacyl-CoA dehydrogenase C-terminal" evidence="15">
    <location>
        <begin position="497"/>
        <end position="596"/>
    </location>
</feature>
<dbReference type="GO" id="GO:0004300">
    <property type="term" value="F:enoyl-CoA hydratase activity"/>
    <property type="evidence" value="ECO:0007669"/>
    <property type="project" value="UniProtKB-EC"/>
</dbReference>
<evidence type="ECO:0000313" key="17">
    <source>
        <dbReference type="EMBL" id="KGE78050.1"/>
    </source>
</evidence>
<dbReference type="InterPro" id="IPR029045">
    <property type="entry name" value="ClpP/crotonase-like_dom_sf"/>
</dbReference>
<dbReference type="Pfam" id="PF00725">
    <property type="entry name" value="3HCDH"/>
    <property type="match status" value="1"/>
</dbReference>
<comment type="similarity">
    <text evidence="2">In the central section; belongs to the 3-hydroxyacyl-CoA dehydrogenase family.</text>
</comment>
<feature type="domain" description="3-hydroxyacyl-CoA dehydrogenase NAD binding" evidence="16">
    <location>
        <begin position="317"/>
        <end position="495"/>
    </location>
</feature>
<keyword evidence="5" id="KW-0276">Fatty acid metabolism</keyword>
<dbReference type="InterPro" id="IPR036291">
    <property type="entry name" value="NAD(P)-bd_dom_sf"/>
</dbReference>
<protein>
    <recommendedName>
        <fullName evidence="4">enoyl-CoA hydratase</fullName>
        <ecNumber evidence="4">4.2.1.17</ecNumber>
    </recommendedName>
</protein>
<dbReference type="PANTHER" id="PTHR43612">
    <property type="entry name" value="TRIFUNCTIONAL ENZYME SUBUNIT ALPHA"/>
    <property type="match status" value="1"/>
</dbReference>
<comment type="similarity">
    <text evidence="14">Belongs to the enoyl-CoA hydratase/isomerase family.</text>
</comment>
<keyword evidence="9" id="KW-0443">Lipid metabolism</keyword>
<dbReference type="GO" id="GO:0008692">
    <property type="term" value="F:3-hydroxybutyryl-CoA epimerase activity"/>
    <property type="evidence" value="ECO:0007669"/>
    <property type="project" value="UniProtKB-EC"/>
</dbReference>
<dbReference type="Gene3D" id="3.40.50.720">
    <property type="entry name" value="NAD(P)-binding Rossmann-like Domain"/>
    <property type="match status" value="1"/>
</dbReference>
<sequence>MIYQGNAITVARDDDAVATLTLDHRDESVNTLSSTVVGELAEAVEALRAESGLEGLIVTSAKEAFVVGADITEFHGLFERGEDEIRTMLERVHGIFNAIEDLPFPTVTALNGLALGGGCELALTTDFRVMSDSAQLGLPETKLGILPGWGGCVRLPRLIGADNAIEWIAGGTQNKADEALRMGAVDAVVPGESLQEAARDLLDRARRGELDHEARRTEKRSPLKLDAIEQMMVFETAKGYVAGKAGPHYPAPIEAIKVIQKGAGETRERAQAIEAASFAKLAKTDVCYNLVGLFLNDQAVKKAGGRYAKQARPVEHAAVLGAGIMGGGIAYQSASKGTPILMKDIKAEAIDLGLKEARKLFAKQVERKKFTTEQMAERLTHIRPTLSYGDFGEVDLVVEAVVENPKVKGAVLAEAEAALGDDAILASNTSTISITRLAEHLTRPEQFCGMHFFNPVHRMPLVEVIRGEKTGDAAVAATVAYARQMGKTPIVVNDCPGFLVNRILFPYFGGFSALVAQGADFRRVDKVMERFGWPMGPAYLLDVVGMDTALHAGEVMAEGFPDRMGGLGGKDGGGVIPLMVEHERLGQKSGKGFYAYEEDRKGKPQKVEDDEALELVRQVAEGEQEFSDEAIIARMMVPLCLEAVRCLEDGIVGSAAEADMALIYGIGFPPFRGGALRYIDAMGAEAFVAQADELAAELGPLYAPTDGLREMARSGQRFHRDADPA</sequence>
<dbReference type="GO" id="GO:0004165">
    <property type="term" value="F:delta(3)-delta(2)-enoyl-CoA isomerase activity"/>
    <property type="evidence" value="ECO:0007669"/>
    <property type="project" value="UniProtKB-EC"/>
</dbReference>
<dbReference type="Gene3D" id="1.10.1040.50">
    <property type="match status" value="1"/>
</dbReference>
<comment type="similarity">
    <text evidence="3">In the N-terminal section; belongs to the enoyl-CoA hydratase/isomerase family.</text>
</comment>
<proteinExistence type="inferred from homology"/>
<dbReference type="SUPFAM" id="SSF48179">
    <property type="entry name" value="6-phosphogluconate dehydrogenase C-terminal domain-like"/>
    <property type="match status" value="2"/>
</dbReference>
<accession>A0ABR4WUK0</accession>
<evidence type="ECO:0000256" key="11">
    <source>
        <dbReference type="ARBA" id="ARBA00023239"/>
    </source>
</evidence>
<dbReference type="NCBIfam" id="NF008727">
    <property type="entry name" value="PRK11730.1"/>
    <property type="match status" value="1"/>
</dbReference>
<evidence type="ECO:0000256" key="2">
    <source>
        <dbReference type="ARBA" id="ARBA00007005"/>
    </source>
</evidence>
<dbReference type="RefSeq" id="WP_035595937.1">
    <property type="nucleotide sequence ID" value="NZ_JOKD01000025.1"/>
</dbReference>
<dbReference type="InterPro" id="IPR006180">
    <property type="entry name" value="3-OHacyl-CoA_DH_CS"/>
</dbReference>
<evidence type="ECO:0000256" key="7">
    <source>
        <dbReference type="ARBA" id="ARBA00023002"/>
    </source>
</evidence>
<dbReference type="InterPro" id="IPR006176">
    <property type="entry name" value="3-OHacyl-CoA_DH_NAD-bd"/>
</dbReference>
<dbReference type="InterPro" id="IPR008927">
    <property type="entry name" value="6-PGluconate_DH-like_C_sf"/>
</dbReference>
<evidence type="ECO:0000259" key="15">
    <source>
        <dbReference type="Pfam" id="PF00725"/>
    </source>
</evidence>
<dbReference type="PANTHER" id="PTHR43612:SF3">
    <property type="entry name" value="TRIFUNCTIONAL ENZYME SUBUNIT ALPHA, MITOCHONDRIAL"/>
    <property type="match status" value="1"/>
</dbReference>
<comment type="pathway">
    <text evidence="1">Lipid metabolism; fatty acid beta-oxidation.</text>
</comment>
<dbReference type="InterPro" id="IPR012799">
    <property type="entry name" value="FadB"/>
</dbReference>
<keyword evidence="12" id="KW-0511">Multifunctional enzyme</keyword>
<evidence type="ECO:0000313" key="18">
    <source>
        <dbReference type="Proteomes" id="UP000029721"/>
    </source>
</evidence>
<dbReference type="EMBL" id="JOKD01000025">
    <property type="protein sequence ID" value="KGE78050.1"/>
    <property type="molecule type" value="Genomic_DNA"/>
</dbReference>
<evidence type="ECO:0000256" key="10">
    <source>
        <dbReference type="ARBA" id="ARBA00023235"/>
    </source>
</evidence>
<comment type="caution">
    <text evidence="17">The sequence shown here is derived from an EMBL/GenBank/DDBJ whole genome shotgun (WGS) entry which is preliminary data.</text>
</comment>
<evidence type="ECO:0000256" key="3">
    <source>
        <dbReference type="ARBA" id="ARBA00008750"/>
    </source>
</evidence>
<keyword evidence="10 17" id="KW-0413">Isomerase</keyword>
<dbReference type="EC" id="4.2.1.17" evidence="4"/>
<gene>
    <name evidence="17" type="primary">fadB</name>
    <name evidence="17" type="ORF">FP66_05685</name>
</gene>
<dbReference type="PROSITE" id="PS00166">
    <property type="entry name" value="ENOYL_COA_HYDRATASE"/>
    <property type="match status" value="1"/>
</dbReference>
<evidence type="ECO:0000256" key="1">
    <source>
        <dbReference type="ARBA" id="ARBA00005005"/>
    </source>
</evidence>
<dbReference type="Gene3D" id="3.90.226.10">
    <property type="entry name" value="2-enoyl-CoA Hydratase, Chain A, domain 1"/>
    <property type="match status" value="1"/>
</dbReference>
<dbReference type="SUPFAM" id="SSF52096">
    <property type="entry name" value="ClpP/crotonase"/>
    <property type="match status" value="1"/>
</dbReference>